<reference evidence="9 10" key="1">
    <citation type="submission" date="2019-08" db="EMBL/GenBank/DDBJ databases">
        <authorList>
            <person name="Chang H.C."/>
            <person name="Mun S.Y."/>
        </authorList>
    </citation>
    <scope>NUCLEOTIDE SEQUENCE [LARGE SCALE GENOMIC DNA]</scope>
    <source>
        <strain evidence="9 10">SK</strain>
    </source>
</reference>
<dbReference type="GO" id="GO:0050136">
    <property type="term" value="F:NADH dehydrogenase (quinone) (non-electrogenic) activity"/>
    <property type="evidence" value="ECO:0007669"/>
    <property type="project" value="UniProtKB-EC"/>
</dbReference>
<dbReference type="PANTHER" id="PTHR43706:SF47">
    <property type="entry name" value="EXTERNAL NADH-UBIQUINONE OXIDOREDUCTASE 1, MITOCHONDRIAL-RELATED"/>
    <property type="match status" value="1"/>
</dbReference>
<keyword evidence="6" id="KW-0520">NAD</keyword>
<dbReference type="EMBL" id="CP043431">
    <property type="protein sequence ID" value="QNT64554.1"/>
    <property type="molecule type" value="Genomic_DNA"/>
</dbReference>
<proteinExistence type="inferred from homology"/>
<comment type="similarity">
    <text evidence="1">Belongs to the NADH dehydrogenase family.</text>
</comment>
<keyword evidence="5" id="KW-0560">Oxidoreductase</keyword>
<evidence type="ECO:0000256" key="7">
    <source>
        <dbReference type="ARBA" id="ARBA00047599"/>
    </source>
</evidence>
<keyword evidence="4" id="KW-0274">FAD</keyword>
<evidence type="ECO:0000313" key="9">
    <source>
        <dbReference type="EMBL" id="QNT64554.1"/>
    </source>
</evidence>
<feature type="domain" description="FAD/NAD(P)-binding" evidence="8">
    <location>
        <begin position="4"/>
        <end position="341"/>
    </location>
</feature>
<dbReference type="Gene3D" id="3.50.50.100">
    <property type="match status" value="1"/>
</dbReference>
<evidence type="ECO:0000256" key="4">
    <source>
        <dbReference type="ARBA" id="ARBA00022827"/>
    </source>
</evidence>
<sequence>MKKRIVIVGAGYAGVMTARKLANQFNQKSEYEIVLIDEHPFFTYRTSLHEVATKRIEPNAVQFDLRQLFMHQKNVKIVTARVENIDANQHIIHTSIGQVDYNKLIWAGGVEARSDVPGVNEYGFPFWSLDQATSLRVHIEEVIRQGAIELDEDIRQQKLRLVVVGGGYLGVQILGELLDERRILAKANQLRNREIELTLVESKAEILSDLDDARVSHKVENYLRHQGVKVYKKKAVSEIFEDHLVLNDGDKIMTNTVIWAGGTQGRTQMTELDLSQDEERHLQVTPEMRIQDQADIYALGDSVIQPLPAHLKERKGSETLMPKRGEHRYFWPQNVHNAVNQSGKLANNIAVKLLNHGDLSAFKPKSQRIFISVGSRYGVAIFKNRLAVTGFWAREFKHLSNLHFLAQLGSTYQIHQYLKREIFSTPQHMISGQGNVSNVGNTLWSLPLRLATGIFLIITGVAIGGGIGSIFAGVGMALFFGFMTTIAGFMTFLLSLVMLGTSFSISALLLPFVGIALMNGAGRSFGVDYWLVPFIQKNLGIFITGDSQASYNDLEDEKR</sequence>
<evidence type="ECO:0000313" key="10">
    <source>
        <dbReference type="Proteomes" id="UP000516446"/>
    </source>
</evidence>
<dbReference type="EC" id="1.6.5.9" evidence="2"/>
<gene>
    <name evidence="9" type="ORF">FY536_04425</name>
</gene>
<evidence type="ECO:0000256" key="5">
    <source>
        <dbReference type="ARBA" id="ARBA00023002"/>
    </source>
</evidence>
<dbReference type="PRINTS" id="PR00368">
    <property type="entry name" value="FADPNR"/>
</dbReference>
<evidence type="ECO:0000256" key="6">
    <source>
        <dbReference type="ARBA" id="ARBA00023027"/>
    </source>
</evidence>
<dbReference type="RefSeq" id="WP_013989583.1">
    <property type="nucleotide sequence ID" value="NZ_CP026847.1"/>
</dbReference>
<dbReference type="InterPro" id="IPR023753">
    <property type="entry name" value="FAD/NAD-binding_dom"/>
</dbReference>
<keyword evidence="3" id="KW-0285">Flavoprotein</keyword>
<dbReference type="OMA" id="ELMGEFI"/>
<evidence type="ECO:0000256" key="1">
    <source>
        <dbReference type="ARBA" id="ARBA00005272"/>
    </source>
</evidence>
<dbReference type="PANTHER" id="PTHR43706">
    <property type="entry name" value="NADH DEHYDROGENASE"/>
    <property type="match status" value="1"/>
</dbReference>
<keyword evidence="10" id="KW-1185">Reference proteome</keyword>
<accession>A0A7H1MM68</accession>
<dbReference type="AlphaFoldDB" id="A0A7H1MM68"/>
<comment type="catalytic activity">
    <reaction evidence="7">
        <text>a quinone + NADH + H(+) = a quinol + NAD(+)</text>
        <dbReference type="Rhea" id="RHEA:46160"/>
        <dbReference type="ChEBI" id="CHEBI:15378"/>
        <dbReference type="ChEBI" id="CHEBI:24646"/>
        <dbReference type="ChEBI" id="CHEBI:57540"/>
        <dbReference type="ChEBI" id="CHEBI:57945"/>
        <dbReference type="ChEBI" id="CHEBI:132124"/>
        <dbReference type="EC" id="1.6.5.9"/>
    </reaction>
</comment>
<evidence type="ECO:0000256" key="2">
    <source>
        <dbReference type="ARBA" id="ARBA00012637"/>
    </source>
</evidence>
<dbReference type="InterPro" id="IPR045024">
    <property type="entry name" value="NDH-2"/>
</dbReference>
<dbReference type="Proteomes" id="UP000516446">
    <property type="component" value="Chromosome"/>
</dbReference>
<dbReference type="InterPro" id="IPR036188">
    <property type="entry name" value="FAD/NAD-bd_sf"/>
</dbReference>
<dbReference type="SUPFAM" id="SSF51905">
    <property type="entry name" value="FAD/NAD(P)-binding domain"/>
    <property type="match status" value="2"/>
</dbReference>
<evidence type="ECO:0000256" key="3">
    <source>
        <dbReference type="ARBA" id="ARBA00022630"/>
    </source>
</evidence>
<dbReference type="Pfam" id="PF07992">
    <property type="entry name" value="Pyr_redox_2"/>
    <property type="match status" value="1"/>
</dbReference>
<dbReference type="PRINTS" id="PR00411">
    <property type="entry name" value="PNDRDTASEI"/>
</dbReference>
<name>A0A7H1MM68_9LACO</name>
<protein>
    <recommendedName>
        <fullName evidence="2">NADH:ubiquinone reductase (non-electrogenic)</fullName>
        <ecNumber evidence="2">1.6.5.9</ecNumber>
    </recommendedName>
</protein>
<organism evidence="9 10">
    <name type="scientific">Weissella koreensis</name>
    <dbReference type="NCBI Taxonomy" id="165096"/>
    <lineage>
        <taxon>Bacteria</taxon>
        <taxon>Bacillati</taxon>
        <taxon>Bacillota</taxon>
        <taxon>Bacilli</taxon>
        <taxon>Lactobacillales</taxon>
        <taxon>Lactobacillaceae</taxon>
        <taxon>Weissella</taxon>
    </lineage>
</organism>
<evidence type="ECO:0000259" key="8">
    <source>
        <dbReference type="Pfam" id="PF07992"/>
    </source>
</evidence>